<evidence type="ECO:0000259" key="1">
    <source>
        <dbReference type="Pfam" id="PF18813"/>
    </source>
</evidence>
<comment type="caution">
    <text evidence="2">The sequence shown here is derived from an EMBL/GenBank/DDBJ whole genome shotgun (WGS) entry which is preliminary data.</text>
</comment>
<protein>
    <recommendedName>
        <fullName evidence="1">Phage-Barnase-EndoU-ColicinE5/D-RelE like nuclease 4 domain-containing protein</fullName>
    </recommendedName>
</protein>
<feature type="domain" description="Phage-Barnase-EndoU-ColicinE5/D-RelE like nuclease 4" evidence="1">
    <location>
        <begin position="29"/>
        <end position="205"/>
    </location>
</feature>
<dbReference type="Proteomes" id="UP000186341">
    <property type="component" value="Unassembled WGS sequence"/>
</dbReference>
<dbReference type="InterPro" id="IPR041420">
    <property type="entry name" value="PBECR4"/>
</dbReference>
<dbReference type="OrthoDB" id="2969511at2"/>
<dbReference type="RefSeq" id="WP_075818558.1">
    <property type="nucleotide sequence ID" value="NZ_CAJUTZ010000039.1"/>
</dbReference>
<evidence type="ECO:0000313" key="2">
    <source>
        <dbReference type="EMBL" id="OLU41040.1"/>
    </source>
</evidence>
<dbReference type="EMBL" id="MPJW01000092">
    <property type="protein sequence ID" value="OLU41040.1"/>
    <property type="molecule type" value="Genomic_DNA"/>
</dbReference>
<dbReference type="Pfam" id="PF18813">
    <property type="entry name" value="PBECR4"/>
    <property type="match status" value="1"/>
</dbReference>
<dbReference type="GeneID" id="82202367"/>
<proteinExistence type="predicted"/>
<accession>A0A1U7NHC4</accession>
<name>A0A1U7NHC4_9FIRM</name>
<evidence type="ECO:0000313" key="3">
    <source>
        <dbReference type="Proteomes" id="UP000186341"/>
    </source>
</evidence>
<keyword evidence="3" id="KW-1185">Reference proteome</keyword>
<dbReference type="AlphaFoldDB" id="A0A1U7NHC4"/>
<reference evidence="2 3" key="1">
    <citation type="submission" date="2016-11" db="EMBL/GenBank/DDBJ databases">
        <title>Description of two novel members of the family Erysipelotrichaceae: Ileibacterium lipovorans gen. nov., sp. nov. and Dubosiella newyorkensis, gen. nov., sp. nov.</title>
        <authorList>
            <person name="Cox L.M."/>
            <person name="Sohn J."/>
            <person name="Tyrrell K.L."/>
            <person name="Citron D.M."/>
            <person name="Lawson P.A."/>
            <person name="Patel N.B."/>
            <person name="Iizumi T."/>
            <person name="Perez-Perez G.I."/>
            <person name="Goldstein E.J."/>
            <person name="Blaser M.J."/>
        </authorList>
    </citation>
    <scope>NUCLEOTIDE SEQUENCE [LARGE SCALE GENOMIC DNA]</scope>
    <source>
        <strain evidence="2 3">NYU-BL-A3</strain>
    </source>
</reference>
<organism evidence="2 3">
    <name type="scientific">Ileibacterium valens</name>
    <dbReference type="NCBI Taxonomy" id="1862668"/>
    <lineage>
        <taxon>Bacteria</taxon>
        <taxon>Bacillati</taxon>
        <taxon>Bacillota</taxon>
        <taxon>Erysipelotrichia</taxon>
        <taxon>Erysipelotrichales</taxon>
        <taxon>Erysipelotrichaceae</taxon>
        <taxon>Ileibacterium</taxon>
    </lineage>
</organism>
<gene>
    <name evidence="2" type="ORF">BO222_03940</name>
</gene>
<sequence length="213" mass="24979">MKKSNLGSAILNMILERLHTALGGEPISLKKLQNRYQEELMPYQFCYSMSEHGKKKEEVILEFDKGNFCHLFSIGSIVKNSTADLEPFSGMDGWRNIENGTITFRMLRNIDPQQFDYYHPEHLLFSEFVETIKDPQAIRYDKRKVKNSSLEADILLYRVVKQKVIHIALSKDKDGTYFPRSYFVRDVNKDREYPTKYINGMPALKVKTKIRNR</sequence>